<gene>
    <name evidence="3" type="ORF">NCCP1664_22970</name>
</gene>
<dbReference type="SUPFAM" id="SSF56801">
    <property type="entry name" value="Acetyl-CoA synthetase-like"/>
    <property type="match status" value="1"/>
</dbReference>
<dbReference type="RefSeq" id="WP_149957411.1">
    <property type="nucleotide sequence ID" value="NZ_BKDJ01000012.1"/>
</dbReference>
<keyword evidence="1" id="KW-1133">Transmembrane helix</keyword>
<dbReference type="Gene3D" id="1.10.1200.10">
    <property type="entry name" value="ACP-like"/>
    <property type="match status" value="1"/>
</dbReference>
<dbReference type="AlphaFoldDB" id="A0A5A7NUI2"/>
<keyword evidence="1" id="KW-0812">Transmembrane</keyword>
<dbReference type="InterPro" id="IPR042099">
    <property type="entry name" value="ANL_N_sf"/>
</dbReference>
<dbReference type="Pfam" id="PF00501">
    <property type="entry name" value="AMP-binding"/>
    <property type="match status" value="1"/>
</dbReference>
<keyword evidence="4" id="KW-1185">Reference proteome</keyword>
<evidence type="ECO:0000259" key="2">
    <source>
        <dbReference type="Pfam" id="PF00501"/>
    </source>
</evidence>
<feature type="domain" description="AMP-dependent synthetase/ligase" evidence="2">
    <location>
        <begin position="134"/>
        <end position="339"/>
    </location>
</feature>
<feature type="transmembrane region" description="Helical" evidence="1">
    <location>
        <begin position="823"/>
        <end position="840"/>
    </location>
</feature>
<name>A0A5A7NUI2_9MICC</name>
<accession>A0A5A7NUI2</accession>
<protein>
    <submittedName>
        <fullName evidence="3">AMP-dependent synthetase</fullName>
    </submittedName>
</protein>
<evidence type="ECO:0000256" key="1">
    <source>
        <dbReference type="SAM" id="Phobius"/>
    </source>
</evidence>
<evidence type="ECO:0000313" key="4">
    <source>
        <dbReference type="Proteomes" id="UP000325307"/>
    </source>
</evidence>
<dbReference type="InterPro" id="IPR000873">
    <property type="entry name" value="AMP-dep_synth/lig_dom"/>
</dbReference>
<feature type="transmembrane region" description="Helical" evidence="1">
    <location>
        <begin position="699"/>
        <end position="717"/>
    </location>
</feature>
<feature type="transmembrane region" description="Helical" evidence="1">
    <location>
        <begin position="668"/>
        <end position="687"/>
    </location>
</feature>
<feature type="transmembrane region" description="Helical" evidence="1">
    <location>
        <begin position="769"/>
        <end position="786"/>
    </location>
</feature>
<feature type="transmembrane region" description="Helical" evidence="1">
    <location>
        <begin position="623"/>
        <end position="643"/>
    </location>
</feature>
<dbReference type="InterPro" id="IPR050237">
    <property type="entry name" value="ATP-dep_AMP-bd_enzyme"/>
</dbReference>
<dbReference type="PANTHER" id="PTHR43767">
    <property type="entry name" value="LONG-CHAIN-FATTY-ACID--COA LIGASE"/>
    <property type="match status" value="1"/>
</dbReference>
<evidence type="ECO:0000313" key="3">
    <source>
        <dbReference type="EMBL" id="GER23802.1"/>
    </source>
</evidence>
<dbReference type="Proteomes" id="UP000325307">
    <property type="component" value="Unassembled WGS sequence"/>
</dbReference>
<dbReference type="Gene3D" id="3.40.50.12780">
    <property type="entry name" value="N-terminal domain of ligase-like"/>
    <property type="match status" value="1"/>
</dbReference>
<dbReference type="PANTHER" id="PTHR43767:SF10">
    <property type="entry name" value="SURFACTIN SYNTHASE SUBUNIT 1"/>
    <property type="match status" value="1"/>
</dbReference>
<dbReference type="InterPro" id="IPR036736">
    <property type="entry name" value="ACP-like_sf"/>
</dbReference>
<organism evidence="3 4">
    <name type="scientific">Zafaria cholistanensis</name>
    <dbReference type="NCBI Taxonomy" id="1682741"/>
    <lineage>
        <taxon>Bacteria</taxon>
        <taxon>Bacillati</taxon>
        <taxon>Actinomycetota</taxon>
        <taxon>Actinomycetes</taxon>
        <taxon>Micrococcales</taxon>
        <taxon>Micrococcaceae</taxon>
        <taxon>Zafaria</taxon>
    </lineage>
</organism>
<dbReference type="OrthoDB" id="8445630at2"/>
<proteinExistence type="predicted"/>
<sequence>MSPSSAPTAAPTATRPAQVPFAAALGRFGGAPAVILRDRVLSYRDLSARVDALAERLGPVPRLVALAASNDLGSLVAYLAALAGGHPVAVVPADKPQALDSLLAAYDPDVVLRGGAEPVLEERRRGSIHVLHPDLALLMSTSGSTGSPKLVRLSHANVQSNAEAIAEYLRIGPADRAATTLPMSYCYGLSVINSHLLRGAALVLTDHSVVDPCFWEDFRTGGATSFAAVPYTFELLERVGFANMELDGLRYITQAGGRLDPGTVRRYAELGAERGWDLFVMYGQTEATARMAYLPPHLAATSPGSIGVPVPGGSFRIDPVPGLEHGELVYAGPNVMLGYAEGPADLAAGRKVTELRTGDLARQTEDGLYEVVGRRSRFVKIVGLRIDLGRVEAMLHELGVQSAAAGTDERVVVAVEDGHDPVLLAKLLSQGLGLPRGALQVMPVDALPRLENGKIDYPAVRALDTGEAAAPAGPAVPAETAAGAAPREDAKAIFRDTLDLEEVGDGDTFVSLGGDSLSYVAASIRLEKALGHLPADWHVTPVGRLVPQATAPSAPARRWRPARPAPLETGIVLRAVAIVCIISSHVGFFSWQGTAHVLMAVCGFNFARFQLGGERLPRLRRHLVSLTRIVVPSVAFIALAYAVTDRYTPANIALLNAIVGPAEITEQWHFWFIELLAYILLCVAALLTIPWAHRAERRFPFGFPLALAGVGLLARFGVLDPQVPHTMPVLWLFGLGWAAARARAVWQRVLLTAVAVASVPGYFEDDPKRNAIILGGVLLLVWLRSIPVPSALHRPLGIVASASLYAYLTHWLVYPVVDDYGKGLAVLASLASGIAYWAVATRCMNGAVRLAARIRGGAGRR</sequence>
<comment type="caution">
    <text evidence="3">The sequence shown here is derived from an EMBL/GenBank/DDBJ whole genome shotgun (WGS) entry which is preliminary data.</text>
</comment>
<reference evidence="3 4" key="1">
    <citation type="submission" date="2019-09" db="EMBL/GenBank/DDBJ databases">
        <title>Arthrobacter zafarii sp. nov., a moderately thermotolerant and halotolerant actinobacterium isolated from Cholistan desert soil of Pakistan.</title>
        <authorList>
            <person name="Amin A."/>
            <person name="Ahmed I."/>
            <person name="Khalid N."/>
            <person name="Schumann P."/>
            <person name="Busse H.J."/>
            <person name="Khan I.U."/>
            <person name="Li S."/>
            <person name="Li W.J."/>
        </authorList>
    </citation>
    <scope>NUCLEOTIDE SEQUENCE [LARGE SCALE GENOMIC DNA]</scope>
    <source>
        <strain evidence="3 4">NCCP-1664</strain>
    </source>
</reference>
<feature type="transmembrane region" description="Helical" evidence="1">
    <location>
        <begin position="798"/>
        <end position="817"/>
    </location>
</feature>
<dbReference type="EMBL" id="BKDJ01000012">
    <property type="protein sequence ID" value="GER23802.1"/>
    <property type="molecule type" value="Genomic_DNA"/>
</dbReference>
<feature type="transmembrane region" description="Helical" evidence="1">
    <location>
        <begin position="594"/>
        <end position="611"/>
    </location>
</feature>
<dbReference type="SUPFAM" id="SSF47336">
    <property type="entry name" value="ACP-like"/>
    <property type="match status" value="1"/>
</dbReference>
<keyword evidence="1" id="KW-0472">Membrane</keyword>